<dbReference type="Pfam" id="PF10318">
    <property type="entry name" value="7TM_GPCR_Srh"/>
    <property type="match status" value="1"/>
</dbReference>
<accession>A0AAN5DH60</accession>
<dbReference type="InterPro" id="IPR019422">
    <property type="entry name" value="7TM_GPCR_serpentine_rcpt_Srh"/>
</dbReference>
<dbReference type="PANTHER" id="PTHR45830">
    <property type="entry name" value="SERPENTINE RECEPTOR, CLASS I"/>
    <property type="match status" value="1"/>
</dbReference>
<proteinExistence type="predicted"/>
<keyword evidence="1" id="KW-1133">Transmembrane helix</keyword>
<feature type="non-terminal residue" evidence="2">
    <location>
        <position position="1"/>
    </location>
</feature>
<name>A0AAN5DH60_9BILA</name>
<evidence type="ECO:0000313" key="2">
    <source>
        <dbReference type="EMBL" id="GMR63233.1"/>
    </source>
</evidence>
<feature type="transmembrane region" description="Helical" evidence="1">
    <location>
        <begin position="101"/>
        <end position="122"/>
    </location>
</feature>
<keyword evidence="1" id="KW-0472">Membrane</keyword>
<dbReference type="AlphaFoldDB" id="A0AAN5DH60"/>
<evidence type="ECO:0000313" key="3">
    <source>
        <dbReference type="Proteomes" id="UP001328107"/>
    </source>
</evidence>
<organism evidence="2 3">
    <name type="scientific">Pristionchus mayeri</name>
    <dbReference type="NCBI Taxonomy" id="1317129"/>
    <lineage>
        <taxon>Eukaryota</taxon>
        <taxon>Metazoa</taxon>
        <taxon>Ecdysozoa</taxon>
        <taxon>Nematoda</taxon>
        <taxon>Chromadorea</taxon>
        <taxon>Rhabditida</taxon>
        <taxon>Rhabditina</taxon>
        <taxon>Diplogasteromorpha</taxon>
        <taxon>Diplogasteroidea</taxon>
        <taxon>Neodiplogasteridae</taxon>
        <taxon>Pristionchus</taxon>
    </lineage>
</organism>
<keyword evidence="3" id="KW-1185">Reference proteome</keyword>
<feature type="transmembrane region" description="Helical" evidence="1">
    <location>
        <begin position="53"/>
        <end position="72"/>
    </location>
</feature>
<keyword evidence="1" id="KW-0812">Transmembrane</keyword>
<gene>
    <name evidence="2" type="ORF">PMAYCL1PPCAC_33428</name>
</gene>
<sequence>VRSRNRRTLRNTAAAAEVHDLRVRPVSCFVFHPLVTYLLLFRSKGMNEDMRRGFFLLRISQILLDVLFGLLFQPYPLTPLPVLGGMGLLCDAGWLPPVHMFGILGILINGTVVIYLSLLLHIQQTLIVGESRTRISSRLQYVSISPSSRWHHAHLLW</sequence>
<protein>
    <recommendedName>
        <fullName evidence="4">G protein-coupled receptor</fullName>
    </recommendedName>
</protein>
<dbReference type="PANTHER" id="PTHR45830:SF15">
    <property type="entry name" value="SERPENTINE RECEPTOR, CLASS I"/>
    <property type="match status" value="1"/>
</dbReference>
<evidence type="ECO:0008006" key="4">
    <source>
        <dbReference type="Google" id="ProtNLM"/>
    </source>
</evidence>
<comment type="caution">
    <text evidence="2">The sequence shown here is derived from an EMBL/GenBank/DDBJ whole genome shotgun (WGS) entry which is preliminary data.</text>
</comment>
<dbReference type="Proteomes" id="UP001328107">
    <property type="component" value="Unassembled WGS sequence"/>
</dbReference>
<evidence type="ECO:0000256" key="1">
    <source>
        <dbReference type="SAM" id="Phobius"/>
    </source>
</evidence>
<dbReference type="EMBL" id="BTRK01000027">
    <property type="protein sequence ID" value="GMR63233.1"/>
    <property type="molecule type" value="Genomic_DNA"/>
</dbReference>
<reference evidence="3" key="1">
    <citation type="submission" date="2022-10" db="EMBL/GenBank/DDBJ databases">
        <title>Genome assembly of Pristionchus species.</title>
        <authorList>
            <person name="Yoshida K."/>
            <person name="Sommer R.J."/>
        </authorList>
    </citation>
    <scope>NUCLEOTIDE SEQUENCE [LARGE SCALE GENOMIC DNA]</scope>
    <source>
        <strain evidence="3">RS5460</strain>
    </source>
</reference>